<evidence type="ECO:0000259" key="4">
    <source>
        <dbReference type="PROSITE" id="PS50011"/>
    </source>
</evidence>
<evidence type="ECO:0000313" key="6">
    <source>
        <dbReference type="Proteomes" id="UP000736335"/>
    </source>
</evidence>
<organism evidence="5 6">
    <name type="scientific">Thelephora terrestris</name>
    <dbReference type="NCBI Taxonomy" id="56493"/>
    <lineage>
        <taxon>Eukaryota</taxon>
        <taxon>Fungi</taxon>
        <taxon>Dikarya</taxon>
        <taxon>Basidiomycota</taxon>
        <taxon>Agaricomycotina</taxon>
        <taxon>Agaricomycetes</taxon>
        <taxon>Thelephorales</taxon>
        <taxon>Thelephoraceae</taxon>
        <taxon>Thelephora</taxon>
    </lineage>
</organism>
<feature type="domain" description="Protein kinase" evidence="4">
    <location>
        <begin position="10"/>
        <end position="304"/>
    </location>
</feature>
<dbReference type="SUPFAM" id="SSF56112">
    <property type="entry name" value="Protein kinase-like (PK-like)"/>
    <property type="match status" value="1"/>
</dbReference>
<evidence type="ECO:0000256" key="1">
    <source>
        <dbReference type="ARBA" id="ARBA00022741"/>
    </source>
</evidence>
<protein>
    <submittedName>
        <fullName evidence="5">Kinase-like domain-containing protein</fullName>
    </submittedName>
</protein>
<dbReference type="EMBL" id="WIUZ02000003">
    <property type="protein sequence ID" value="KAF9789170.1"/>
    <property type="molecule type" value="Genomic_DNA"/>
</dbReference>
<dbReference type="PROSITE" id="PS50011">
    <property type="entry name" value="PROTEIN_KINASE_DOM"/>
    <property type="match status" value="1"/>
</dbReference>
<dbReference type="InterPro" id="IPR001245">
    <property type="entry name" value="Ser-Thr/Tyr_kinase_cat_dom"/>
</dbReference>
<dbReference type="InterPro" id="IPR011009">
    <property type="entry name" value="Kinase-like_dom_sf"/>
</dbReference>
<dbReference type="Gene3D" id="1.10.510.10">
    <property type="entry name" value="Transferase(Phosphotransferase) domain 1"/>
    <property type="match status" value="1"/>
</dbReference>
<keyword evidence="5" id="KW-0418">Kinase</keyword>
<reference evidence="5" key="2">
    <citation type="submission" date="2020-11" db="EMBL/GenBank/DDBJ databases">
        <authorList>
            <consortium name="DOE Joint Genome Institute"/>
            <person name="Kuo A."/>
            <person name="Miyauchi S."/>
            <person name="Kiss E."/>
            <person name="Drula E."/>
            <person name="Kohler A."/>
            <person name="Sanchez-Garcia M."/>
            <person name="Andreopoulos B."/>
            <person name="Barry K.W."/>
            <person name="Bonito G."/>
            <person name="Buee M."/>
            <person name="Carver A."/>
            <person name="Chen C."/>
            <person name="Cichocki N."/>
            <person name="Clum A."/>
            <person name="Culley D."/>
            <person name="Crous P.W."/>
            <person name="Fauchery L."/>
            <person name="Girlanda M."/>
            <person name="Hayes R."/>
            <person name="Keri Z."/>
            <person name="Labutti K."/>
            <person name="Lipzen A."/>
            <person name="Lombard V."/>
            <person name="Magnuson J."/>
            <person name="Maillard F."/>
            <person name="Morin E."/>
            <person name="Murat C."/>
            <person name="Nolan M."/>
            <person name="Ohm R."/>
            <person name="Pangilinan J."/>
            <person name="Pereira M."/>
            <person name="Perotto S."/>
            <person name="Peter M."/>
            <person name="Riley R."/>
            <person name="Sitrit Y."/>
            <person name="Stielow B."/>
            <person name="Szollosi G."/>
            <person name="Zifcakova L."/>
            <person name="Stursova M."/>
            <person name="Spatafora J.W."/>
            <person name="Tedersoo L."/>
            <person name="Vaario L.-M."/>
            <person name="Yamada A."/>
            <person name="Yan M."/>
            <person name="Wang P."/>
            <person name="Xu J."/>
            <person name="Bruns T."/>
            <person name="Baldrian P."/>
            <person name="Vilgalys R."/>
            <person name="Henrissat B."/>
            <person name="Grigoriev I.V."/>
            <person name="Hibbett D."/>
            <person name="Nagy L.G."/>
            <person name="Martin F.M."/>
        </authorList>
    </citation>
    <scope>NUCLEOTIDE SEQUENCE</scope>
    <source>
        <strain evidence="5">UH-Tt-Lm1</strain>
    </source>
</reference>
<feature type="compositionally biased region" description="Polar residues" evidence="3">
    <location>
        <begin position="341"/>
        <end position="350"/>
    </location>
</feature>
<feature type="region of interest" description="Disordered" evidence="3">
    <location>
        <begin position="300"/>
        <end position="359"/>
    </location>
</feature>
<keyword evidence="1" id="KW-0547">Nucleotide-binding</keyword>
<evidence type="ECO:0000256" key="2">
    <source>
        <dbReference type="ARBA" id="ARBA00022840"/>
    </source>
</evidence>
<dbReference type="GO" id="GO:0004674">
    <property type="term" value="F:protein serine/threonine kinase activity"/>
    <property type="evidence" value="ECO:0007669"/>
    <property type="project" value="TreeGrafter"/>
</dbReference>
<dbReference type="PANTHER" id="PTHR44329">
    <property type="entry name" value="SERINE/THREONINE-PROTEIN KINASE TNNI3K-RELATED"/>
    <property type="match status" value="1"/>
</dbReference>
<dbReference type="PANTHER" id="PTHR44329:SF298">
    <property type="entry name" value="MIXED LINEAGE KINASE DOMAIN-LIKE PROTEIN"/>
    <property type="match status" value="1"/>
</dbReference>
<gene>
    <name evidence="5" type="ORF">BJ322DRAFT_525058</name>
</gene>
<dbReference type="Pfam" id="PF07714">
    <property type="entry name" value="PK_Tyr_Ser-Thr"/>
    <property type="match status" value="2"/>
</dbReference>
<dbReference type="GO" id="GO:0005524">
    <property type="term" value="F:ATP binding"/>
    <property type="evidence" value="ECO:0007669"/>
    <property type="project" value="UniProtKB-KW"/>
</dbReference>
<comment type="caution">
    <text evidence="5">The sequence shown here is derived from an EMBL/GenBank/DDBJ whole genome shotgun (WGS) entry which is preliminary data.</text>
</comment>
<dbReference type="AlphaFoldDB" id="A0A9P6HLS8"/>
<accession>A0A9P6HLS8</accession>
<name>A0A9P6HLS8_9AGAM</name>
<evidence type="ECO:0000313" key="5">
    <source>
        <dbReference type="EMBL" id="KAF9789170.1"/>
    </source>
</evidence>
<dbReference type="InterPro" id="IPR051681">
    <property type="entry name" value="Ser/Thr_Kinases-Pseudokinases"/>
</dbReference>
<evidence type="ECO:0000256" key="3">
    <source>
        <dbReference type="SAM" id="MobiDB-lite"/>
    </source>
</evidence>
<keyword evidence="5" id="KW-0808">Transferase</keyword>
<dbReference type="OrthoDB" id="10252171at2759"/>
<keyword evidence="6" id="KW-1185">Reference proteome</keyword>
<dbReference type="Proteomes" id="UP000736335">
    <property type="component" value="Unassembled WGS sequence"/>
</dbReference>
<sequence length="432" mass="48170">MCARHSLLPKSLQFELPGGKTGDVRHYGGYADVLKRGCGEREVAIKALRARDPKLEALTNRFYKEVIAWKSLRHPNILPLLGVIMSENQFAMVSEWMTNGNIKEFTAANQHANRYQLLAEVANGLKHMHNQEMVHGNLTGVCLRKPASYSFLPVLFTKANILIDATGRARLAGFGLLTIASDGANTNSYLEGGTSRWMSPELFDPEKFGLKDCRPTKSSDRYAFGMVMYEVLSGEIPFSGQHGFAFVVKVLNGERPTRPEGVKGMWFTDGIWSILEGLWKPNPGDRSLIKEALDLLEEASRVWTPPPPQSTAGPPSIAPSTRNSESSTEESIDESEDSASQMILPQPSQRSRSEGNPKRTTVSALPLTIFQNFSMASVITIFWEQLQKIWVDRGNWNEYRIGRHPVAPAQREIQQGTSCAIFWEISACNRNV</sequence>
<keyword evidence="2" id="KW-0067">ATP-binding</keyword>
<feature type="compositionally biased region" description="Acidic residues" evidence="3">
    <location>
        <begin position="327"/>
        <end position="337"/>
    </location>
</feature>
<proteinExistence type="predicted"/>
<reference evidence="5" key="1">
    <citation type="journal article" date="2020" name="Nat. Commun.">
        <title>Large-scale genome sequencing of mycorrhizal fungi provides insights into the early evolution of symbiotic traits.</title>
        <authorList>
            <person name="Miyauchi S."/>
            <person name="Kiss E."/>
            <person name="Kuo A."/>
            <person name="Drula E."/>
            <person name="Kohler A."/>
            <person name="Sanchez-Garcia M."/>
            <person name="Morin E."/>
            <person name="Andreopoulos B."/>
            <person name="Barry K.W."/>
            <person name="Bonito G."/>
            <person name="Buee M."/>
            <person name="Carver A."/>
            <person name="Chen C."/>
            <person name="Cichocki N."/>
            <person name="Clum A."/>
            <person name="Culley D."/>
            <person name="Crous P.W."/>
            <person name="Fauchery L."/>
            <person name="Girlanda M."/>
            <person name="Hayes R.D."/>
            <person name="Keri Z."/>
            <person name="LaButti K."/>
            <person name="Lipzen A."/>
            <person name="Lombard V."/>
            <person name="Magnuson J."/>
            <person name="Maillard F."/>
            <person name="Murat C."/>
            <person name="Nolan M."/>
            <person name="Ohm R.A."/>
            <person name="Pangilinan J."/>
            <person name="Pereira M.F."/>
            <person name="Perotto S."/>
            <person name="Peter M."/>
            <person name="Pfister S."/>
            <person name="Riley R."/>
            <person name="Sitrit Y."/>
            <person name="Stielow J.B."/>
            <person name="Szollosi G."/>
            <person name="Zifcakova L."/>
            <person name="Stursova M."/>
            <person name="Spatafora J.W."/>
            <person name="Tedersoo L."/>
            <person name="Vaario L.M."/>
            <person name="Yamada A."/>
            <person name="Yan M."/>
            <person name="Wang P."/>
            <person name="Xu J."/>
            <person name="Bruns T."/>
            <person name="Baldrian P."/>
            <person name="Vilgalys R."/>
            <person name="Dunand C."/>
            <person name="Henrissat B."/>
            <person name="Grigoriev I.V."/>
            <person name="Hibbett D."/>
            <person name="Nagy L.G."/>
            <person name="Martin F.M."/>
        </authorList>
    </citation>
    <scope>NUCLEOTIDE SEQUENCE</scope>
    <source>
        <strain evidence="5">UH-Tt-Lm1</strain>
    </source>
</reference>
<dbReference type="InterPro" id="IPR000719">
    <property type="entry name" value="Prot_kinase_dom"/>
</dbReference>